<sequence>MMSTVPEQPKKKRRIDVQQNVESRISLSKLSQPPENSVDPTRSTYPRTRSRGVYLVDHITKLLNYDSSHSQNFGCLKKIITGSKHETLCNRISVKAQQNKCGKTRCSLLKSECSKQNINYLNPTSKFLLSSLDTKKSVKPIAVNCDIPETSGFLTPKKISDNGIAEVPAKETLKENTIFFKYL</sequence>
<dbReference type="AlphaFoldDB" id="A0AAV4QYF6"/>
<dbReference type="EMBL" id="BPLR01006897">
    <property type="protein sequence ID" value="GIY13157.1"/>
    <property type="molecule type" value="Genomic_DNA"/>
</dbReference>
<evidence type="ECO:0000313" key="2">
    <source>
        <dbReference type="EMBL" id="GIY13157.1"/>
    </source>
</evidence>
<reference evidence="2 3" key="1">
    <citation type="submission" date="2021-06" db="EMBL/GenBank/DDBJ databases">
        <title>Caerostris extrusa draft genome.</title>
        <authorList>
            <person name="Kono N."/>
            <person name="Arakawa K."/>
        </authorList>
    </citation>
    <scope>NUCLEOTIDE SEQUENCE [LARGE SCALE GENOMIC DNA]</scope>
</reference>
<gene>
    <name evidence="2" type="ORF">CEXT_433121</name>
</gene>
<evidence type="ECO:0000256" key="1">
    <source>
        <dbReference type="SAM" id="MobiDB-lite"/>
    </source>
</evidence>
<accession>A0AAV4QYF6</accession>
<dbReference type="Proteomes" id="UP001054945">
    <property type="component" value="Unassembled WGS sequence"/>
</dbReference>
<feature type="compositionally biased region" description="Polar residues" evidence="1">
    <location>
        <begin position="17"/>
        <end position="39"/>
    </location>
</feature>
<comment type="caution">
    <text evidence="2">The sequence shown here is derived from an EMBL/GenBank/DDBJ whole genome shotgun (WGS) entry which is preliminary data.</text>
</comment>
<keyword evidence="3" id="KW-1185">Reference proteome</keyword>
<organism evidence="2 3">
    <name type="scientific">Caerostris extrusa</name>
    <name type="common">Bark spider</name>
    <name type="synonym">Caerostris bankana</name>
    <dbReference type="NCBI Taxonomy" id="172846"/>
    <lineage>
        <taxon>Eukaryota</taxon>
        <taxon>Metazoa</taxon>
        <taxon>Ecdysozoa</taxon>
        <taxon>Arthropoda</taxon>
        <taxon>Chelicerata</taxon>
        <taxon>Arachnida</taxon>
        <taxon>Araneae</taxon>
        <taxon>Araneomorphae</taxon>
        <taxon>Entelegynae</taxon>
        <taxon>Araneoidea</taxon>
        <taxon>Araneidae</taxon>
        <taxon>Caerostris</taxon>
    </lineage>
</organism>
<protein>
    <submittedName>
        <fullName evidence="2">Uncharacterized protein</fullName>
    </submittedName>
</protein>
<name>A0AAV4QYF6_CAEEX</name>
<evidence type="ECO:0000313" key="3">
    <source>
        <dbReference type="Proteomes" id="UP001054945"/>
    </source>
</evidence>
<proteinExistence type="predicted"/>
<feature type="region of interest" description="Disordered" evidence="1">
    <location>
        <begin position="1"/>
        <end position="46"/>
    </location>
</feature>